<name>A0A0R2DI03_9LACO</name>
<sequence>MTFNCLTSLKIRYYKFRFSDNIVYIKCLNYIKEMVKIFKPYEPCPCDSGKKYKFCCFKKSKNNRSNHSSLGQLMFDMRNKYRKSNFKKCFSFDDQCNYGFIDAHSLQNNGVLKEISEDNHVYELATNQNKGLEFKKIGKNQASTFNGFCKYHDEIYFTKIEDEKYKNTSEQNFWYAYRAWALETHRLYRLKKFYSYVCRDNPQLTQNPLFYYKYQELELTIKDSNIEFEKFKKVYDNNQFDSLETFSKELNFKVGFTATTAVGVDIDPRGHPAADIYNYDEQLVIPSLFISVLPQKETTLLIVSRFKEDSCYDNIIDSLKTVSTDTVFDYITYCLSQFSENIYFSPKTIDNLEEKQRRLLLKAFVGTASFTIQDRIETTIAAQNIRLFNLKM</sequence>
<accession>A0A0R2DI03</accession>
<comment type="caution">
    <text evidence="1">The sequence shown here is derived from an EMBL/GenBank/DDBJ whole genome shotgun (WGS) entry which is preliminary data.</text>
</comment>
<evidence type="ECO:0000313" key="2">
    <source>
        <dbReference type="Proteomes" id="UP000051378"/>
    </source>
</evidence>
<evidence type="ECO:0008006" key="3">
    <source>
        <dbReference type="Google" id="ProtNLM"/>
    </source>
</evidence>
<dbReference type="Proteomes" id="UP000051378">
    <property type="component" value="Unassembled WGS sequence"/>
</dbReference>
<gene>
    <name evidence="1" type="ORF">FC86_GL000839</name>
</gene>
<dbReference type="PATRIC" id="fig|1423744.4.peg.863"/>
<organism evidence="1 2">
    <name type="scientific">Holzapfeliella floricola DSM 23037 = JCM 16512</name>
    <dbReference type="NCBI Taxonomy" id="1423744"/>
    <lineage>
        <taxon>Bacteria</taxon>
        <taxon>Bacillati</taxon>
        <taxon>Bacillota</taxon>
        <taxon>Bacilli</taxon>
        <taxon>Lactobacillales</taxon>
        <taxon>Lactobacillaceae</taxon>
        <taxon>Holzapfeliella</taxon>
    </lineage>
</organism>
<dbReference type="EMBL" id="AYZL01000020">
    <property type="protein sequence ID" value="KRN03728.1"/>
    <property type="molecule type" value="Genomic_DNA"/>
</dbReference>
<protein>
    <recommendedName>
        <fullName evidence="3">SEC-C motif-containing protein</fullName>
    </recommendedName>
</protein>
<dbReference type="AlphaFoldDB" id="A0A0R2DI03"/>
<proteinExistence type="predicted"/>
<reference evidence="1 2" key="1">
    <citation type="journal article" date="2015" name="Genome Announc.">
        <title>Expanding the biotechnology potential of lactobacilli through comparative genomics of 213 strains and associated genera.</title>
        <authorList>
            <person name="Sun Z."/>
            <person name="Harris H.M."/>
            <person name="McCann A."/>
            <person name="Guo C."/>
            <person name="Argimon S."/>
            <person name="Zhang W."/>
            <person name="Yang X."/>
            <person name="Jeffery I.B."/>
            <person name="Cooney J.C."/>
            <person name="Kagawa T.F."/>
            <person name="Liu W."/>
            <person name="Song Y."/>
            <person name="Salvetti E."/>
            <person name="Wrobel A."/>
            <person name="Rasinkangas P."/>
            <person name="Parkhill J."/>
            <person name="Rea M.C."/>
            <person name="O'Sullivan O."/>
            <person name="Ritari J."/>
            <person name="Douillard F.P."/>
            <person name="Paul Ross R."/>
            <person name="Yang R."/>
            <person name="Briner A.E."/>
            <person name="Felis G.E."/>
            <person name="de Vos W.M."/>
            <person name="Barrangou R."/>
            <person name="Klaenhammer T.R."/>
            <person name="Caufield P.W."/>
            <person name="Cui Y."/>
            <person name="Zhang H."/>
            <person name="O'Toole P.W."/>
        </authorList>
    </citation>
    <scope>NUCLEOTIDE SEQUENCE [LARGE SCALE GENOMIC DNA]</scope>
    <source>
        <strain evidence="1 2">DSM 23037</strain>
    </source>
</reference>
<keyword evidence="2" id="KW-1185">Reference proteome</keyword>
<dbReference type="STRING" id="1423744.FC86_GL000839"/>
<evidence type="ECO:0000313" key="1">
    <source>
        <dbReference type="EMBL" id="KRN03728.1"/>
    </source>
</evidence>